<gene>
    <name evidence="1" type="ORF">OVA965_LOCUS17216</name>
    <name evidence="2" type="ORF">TMI583_LOCUS17228</name>
</gene>
<name>A0A8S2JTQ5_9BILA</name>
<evidence type="ECO:0000313" key="2">
    <source>
        <dbReference type="EMBL" id="CAF3822959.1"/>
    </source>
</evidence>
<protein>
    <submittedName>
        <fullName evidence="2">Uncharacterized protein</fullName>
    </submittedName>
</protein>
<dbReference type="EMBL" id="CAJOBA010008210">
    <property type="protein sequence ID" value="CAF3822959.1"/>
    <property type="molecule type" value="Genomic_DNA"/>
</dbReference>
<dbReference type="Proteomes" id="UP000682733">
    <property type="component" value="Unassembled WGS sequence"/>
</dbReference>
<accession>A0A8S2JTQ5</accession>
<proteinExistence type="predicted"/>
<dbReference type="Proteomes" id="UP000677228">
    <property type="component" value="Unassembled WGS sequence"/>
</dbReference>
<dbReference type="AlphaFoldDB" id="A0A8S2JTQ5"/>
<organism evidence="2 3">
    <name type="scientific">Didymodactylos carnosus</name>
    <dbReference type="NCBI Taxonomy" id="1234261"/>
    <lineage>
        <taxon>Eukaryota</taxon>
        <taxon>Metazoa</taxon>
        <taxon>Spiralia</taxon>
        <taxon>Gnathifera</taxon>
        <taxon>Rotifera</taxon>
        <taxon>Eurotatoria</taxon>
        <taxon>Bdelloidea</taxon>
        <taxon>Philodinida</taxon>
        <taxon>Philodinidae</taxon>
        <taxon>Didymodactylos</taxon>
    </lineage>
</organism>
<comment type="caution">
    <text evidence="2">The sequence shown here is derived from an EMBL/GenBank/DDBJ whole genome shotgun (WGS) entry which is preliminary data.</text>
</comment>
<dbReference type="EMBL" id="CAJNOK010008195">
    <property type="protein sequence ID" value="CAF1056859.1"/>
    <property type="molecule type" value="Genomic_DNA"/>
</dbReference>
<evidence type="ECO:0000313" key="3">
    <source>
        <dbReference type="Proteomes" id="UP000682733"/>
    </source>
</evidence>
<reference evidence="2" key="1">
    <citation type="submission" date="2021-02" db="EMBL/GenBank/DDBJ databases">
        <authorList>
            <person name="Nowell W R."/>
        </authorList>
    </citation>
    <scope>NUCLEOTIDE SEQUENCE</scope>
</reference>
<evidence type="ECO:0000313" key="1">
    <source>
        <dbReference type="EMBL" id="CAF1056859.1"/>
    </source>
</evidence>
<sequence length="415" mass="47651">MPRRGTAKRKRIVERRRTTVTAVDFKYANGQTMNDSVVAVIVGGAVDEYEDDKSEAEESDNDDGFPSQLADIVFGFCNDMDSVDVPSKKDWASALMIFKARCGITNTTMNFVCKMLRLKNISPYYQNVPHSWDAIKYTLSDRNLNCVYQTYYYCNLCETVDKMKCSCGKNDTTIFYYSSIQRQIQQILLMRNTYTKICAARNDIDNNYSHTHYAKILKSCPDSCATLLLNSDGVELLKGVGIWPFMLVLNELPIKERFMLKNIVLPLIWPTGKLPTTKQIQASARILVAELVELEVGCDYYIPELGRTTKLYLYTIASCNDKPSQCKMENVKSYMAEYGCGVCYTRGDLFHFNKLTQYSLFKIRQKVLKRQPPLRVYPYEQTPTLRTNQTHDEILAKMRKENLTDEKGHLGKVEL</sequence>